<dbReference type="SUPFAM" id="SSF55874">
    <property type="entry name" value="ATPase domain of HSP90 chaperone/DNA topoisomerase II/histidine kinase"/>
    <property type="match status" value="1"/>
</dbReference>
<dbReference type="SUPFAM" id="SSF55781">
    <property type="entry name" value="GAF domain-like"/>
    <property type="match status" value="1"/>
</dbReference>
<dbReference type="PANTHER" id="PTHR45339:SF1">
    <property type="entry name" value="HYBRID SIGNAL TRANSDUCTION HISTIDINE KINASE J"/>
    <property type="match status" value="1"/>
</dbReference>
<evidence type="ECO:0000259" key="12">
    <source>
        <dbReference type="PROSITE" id="PS50110"/>
    </source>
</evidence>
<dbReference type="InterPro" id="IPR003018">
    <property type="entry name" value="GAF"/>
</dbReference>
<dbReference type="InterPro" id="IPR001610">
    <property type="entry name" value="PAC"/>
</dbReference>
<dbReference type="CDD" id="cd00082">
    <property type="entry name" value="HisKA"/>
    <property type="match status" value="1"/>
</dbReference>
<dbReference type="PROSITE" id="PS50109">
    <property type="entry name" value="HIS_KIN"/>
    <property type="match status" value="1"/>
</dbReference>
<evidence type="ECO:0000259" key="14">
    <source>
        <dbReference type="PROSITE" id="PS50113"/>
    </source>
</evidence>
<dbReference type="NCBIfam" id="TIGR00229">
    <property type="entry name" value="sensory_box"/>
    <property type="match status" value="1"/>
</dbReference>
<evidence type="ECO:0000256" key="8">
    <source>
        <dbReference type="PROSITE-ProRule" id="PRU00169"/>
    </source>
</evidence>
<feature type="domain" description="PAC" evidence="14">
    <location>
        <begin position="332"/>
        <end position="384"/>
    </location>
</feature>
<dbReference type="PROSITE" id="PS50113">
    <property type="entry name" value="PAC"/>
    <property type="match status" value="1"/>
</dbReference>
<dbReference type="SMART" id="SM00091">
    <property type="entry name" value="PAS"/>
    <property type="match status" value="1"/>
</dbReference>
<dbReference type="Gene3D" id="3.30.450.40">
    <property type="match status" value="1"/>
</dbReference>
<dbReference type="PANTHER" id="PTHR45339">
    <property type="entry name" value="HYBRID SIGNAL TRANSDUCTION HISTIDINE KINASE J"/>
    <property type="match status" value="1"/>
</dbReference>
<dbReference type="InterPro" id="IPR036890">
    <property type="entry name" value="HATPase_C_sf"/>
</dbReference>
<dbReference type="Gene3D" id="3.30.565.10">
    <property type="entry name" value="Histidine kinase-like ATPase, C-terminal domain"/>
    <property type="match status" value="1"/>
</dbReference>
<dbReference type="Pfam" id="PF02518">
    <property type="entry name" value="HATPase_c"/>
    <property type="match status" value="1"/>
</dbReference>
<feature type="coiled-coil region" evidence="9">
    <location>
        <begin position="208"/>
        <end position="264"/>
    </location>
</feature>
<dbReference type="PROSITE" id="PS50112">
    <property type="entry name" value="PAS"/>
    <property type="match status" value="1"/>
</dbReference>
<feature type="domain" description="Histidine kinase" evidence="11">
    <location>
        <begin position="409"/>
        <end position="630"/>
    </location>
</feature>
<feature type="modified residue" description="4-aspartylphosphate" evidence="8">
    <location>
        <position position="838"/>
    </location>
</feature>
<dbReference type="InterPro" id="IPR035965">
    <property type="entry name" value="PAS-like_dom_sf"/>
</dbReference>
<evidence type="ECO:0000313" key="16">
    <source>
        <dbReference type="Proteomes" id="UP000621307"/>
    </source>
</evidence>
<evidence type="ECO:0000256" key="6">
    <source>
        <dbReference type="ARBA" id="ARBA00022777"/>
    </source>
</evidence>
<feature type="coiled-coil region" evidence="9">
    <location>
        <begin position="363"/>
        <end position="395"/>
    </location>
</feature>
<evidence type="ECO:0000313" key="15">
    <source>
        <dbReference type="EMBL" id="MBD2255746.1"/>
    </source>
</evidence>
<feature type="domain" description="Response regulatory" evidence="12">
    <location>
        <begin position="652"/>
        <end position="765"/>
    </location>
</feature>
<dbReference type="SMART" id="SM00448">
    <property type="entry name" value="REC"/>
    <property type="match status" value="2"/>
</dbReference>
<dbReference type="InterPro" id="IPR000700">
    <property type="entry name" value="PAS-assoc_C"/>
</dbReference>
<dbReference type="Gene3D" id="3.30.450.20">
    <property type="entry name" value="PAS domain"/>
    <property type="match status" value="1"/>
</dbReference>
<dbReference type="CDD" id="cd17546">
    <property type="entry name" value="REC_hyHK_CKI1_RcsC-like"/>
    <property type="match status" value="1"/>
</dbReference>
<dbReference type="EC" id="2.7.13.3" evidence="3"/>
<feature type="domain" description="PAS" evidence="13">
    <location>
        <begin position="260"/>
        <end position="330"/>
    </location>
</feature>
<dbReference type="SMART" id="SM00065">
    <property type="entry name" value="GAF"/>
    <property type="match status" value="1"/>
</dbReference>
<sequence>MKAGAQDYLVKEQITPQRLQSALKSAISKVKLHNELQQRIERERLVAEITQKIHQTLNLEEILQTTVTHVRQFLNSDRVLIFRLQPDGTGIVTTESVASGWTPLLSTSHYDACLNENYIAPFRQGLVTVKADIYNGSIDPCHVELLAKLEVRANLVVPILQEQNLWGMLIVHQCQAPRQWQPIEIDLLKQLATHLGIALRQAELYQQAQHEIAERRRAEALLKQANESLEQRVTERTLALETVNAQLQQELLERERTQKILEEQAQLLDLAHDTIITRTLDGTITFWNKGAEGMYGWSPTEVYGQISHELLQTQFPQSLTDIEAEFLSQGYWEGELIHVRRDGTPIIVASRWVLQRDQEGNPIKILEINNDITERKRAEEQLRRSSERISLANAELARAARLKDEFLTNMSHELRTPLNSILGMSELLLEEIFGSLTERQRQFLQIIEKSGEHLLELINDILDLSKIESGKTDLKLASISIPPLCESSLNFVKQQAGNKQIQLSCQIDDNVTEIEADERRLLQVLVNLLANAVKFTPDGGSVRLEVKMHLPEQTVEFQVIDTGIGIAEADMSKLFQPFVQLDSSLSRRYPGTGLGLSLVRRIVDLHGGSIRVESELGKGSCFSVILPWHPLQEYDDLSLALPTVLQDVAVQQALVVEDSTAAASQIKHYLAEMGATSVIHPVGEGALQVALRVKPDVIVLDLLLPDCSGWEVLTKLKTHSETYHIPVIVISVVDQRSRSLELGAAEHILKPLSRQKFYDALRQIFVNVQQPNLQTALVIAAMELSQKPRILLAEDNEANIATIMSYLEAHNFQIILARNGQEAVQMAKQYQPNLILMDIQMPDMDGLEATRQIRADTQNQPIPIIALTALAMPGDQERCLEAGATAYLPKPVRLRNLLDLINEHLCD</sequence>
<dbReference type="InterPro" id="IPR029016">
    <property type="entry name" value="GAF-like_dom_sf"/>
</dbReference>
<feature type="domain" description="Phytochrome chromophore attachment site" evidence="10">
    <location>
        <begin position="58"/>
        <end position="194"/>
    </location>
</feature>
<comment type="caution">
    <text evidence="15">The sequence shown here is derived from an EMBL/GenBank/DDBJ whole genome shotgun (WGS) entry which is preliminary data.</text>
</comment>
<dbReference type="InterPro" id="IPR001789">
    <property type="entry name" value="Sig_transdc_resp-reg_receiver"/>
</dbReference>
<dbReference type="InterPro" id="IPR016132">
    <property type="entry name" value="Phyto_chromo_attachment"/>
</dbReference>
<name>A0ABR8BSC3_9NOSO</name>
<evidence type="ECO:0000259" key="11">
    <source>
        <dbReference type="PROSITE" id="PS50109"/>
    </source>
</evidence>
<dbReference type="Pfam" id="PF13426">
    <property type="entry name" value="PAS_9"/>
    <property type="match status" value="1"/>
</dbReference>
<keyword evidence="16" id="KW-1185">Reference proteome</keyword>
<keyword evidence="7" id="KW-0902">Two-component regulatory system</keyword>
<dbReference type="SUPFAM" id="SSF52172">
    <property type="entry name" value="CheY-like"/>
    <property type="match status" value="2"/>
</dbReference>
<keyword evidence="9" id="KW-0175">Coiled coil</keyword>
<evidence type="ECO:0000256" key="5">
    <source>
        <dbReference type="ARBA" id="ARBA00022679"/>
    </source>
</evidence>
<reference evidence="15 16" key="1">
    <citation type="journal article" date="2020" name="ISME J.">
        <title>Comparative genomics reveals insights into cyanobacterial evolution and habitat adaptation.</title>
        <authorList>
            <person name="Chen M.Y."/>
            <person name="Teng W.K."/>
            <person name="Zhao L."/>
            <person name="Hu C.X."/>
            <person name="Zhou Y.K."/>
            <person name="Han B.P."/>
            <person name="Song L.R."/>
            <person name="Shu W.S."/>
        </authorList>
    </citation>
    <scope>NUCLEOTIDE SEQUENCE [LARGE SCALE GENOMIC DNA]</scope>
    <source>
        <strain evidence="15 16">FACHB-3921</strain>
    </source>
</reference>
<keyword evidence="4 8" id="KW-0597">Phosphoprotein</keyword>
<feature type="modified residue" description="4-aspartylphosphate" evidence="8">
    <location>
        <position position="701"/>
    </location>
</feature>
<dbReference type="SMART" id="SM00388">
    <property type="entry name" value="HisKA"/>
    <property type="match status" value="1"/>
</dbReference>
<dbReference type="InterPro" id="IPR036097">
    <property type="entry name" value="HisK_dim/P_sf"/>
</dbReference>
<dbReference type="InterPro" id="IPR011006">
    <property type="entry name" value="CheY-like_superfamily"/>
</dbReference>
<dbReference type="Pfam" id="PF00072">
    <property type="entry name" value="Response_reg"/>
    <property type="match status" value="2"/>
</dbReference>
<dbReference type="SMART" id="SM00086">
    <property type="entry name" value="PAC"/>
    <property type="match status" value="1"/>
</dbReference>
<dbReference type="Pfam" id="PF00512">
    <property type="entry name" value="HisKA"/>
    <property type="match status" value="1"/>
</dbReference>
<protein>
    <recommendedName>
        <fullName evidence="3">histidine kinase</fullName>
        <ecNumber evidence="3">2.7.13.3</ecNumber>
    </recommendedName>
</protein>
<dbReference type="CDD" id="cd00130">
    <property type="entry name" value="PAS"/>
    <property type="match status" value="1"/>
</dbReference>
<dbReference type="Proteomes" id="UP000621307">
    <property type="component" value="Unassembled WGS sequence"/>
</dbReference>
<dbReference type="SMART" id="SM00387">
    <property type="entry name" value="HATPase_c"/>
    <property type="match status" value="1"/>
</dbReference>
<evidence type="ECO:0000256" key="3">
    <source>
        <dbReference type="ARBA" id="ARBA00012438"/>
    </source>
</evidence>
<dbReference type="InterPro" id="IPR000014">
    <property type="entry name" value="PAS"/>
</dbReference>
<dbReference type="Pfam" id="PF01590">
    <property type="entry name" value="GAF"/>
    <property type="match status" value="1"/>
</dbReference>
<evidence type="ECO:0000256" key="9">
    <source>
        <dbReference type="SAM" id="Coils"/>
    </source>
</evidence>
<evidence type="ECO:0000256" key="1">
    <source>
        <dbReference type="ARBA" id="ARBA00000085"/>
    </source>
</evidence>
<evidence type="ECO:0000259" key="13">
    <source>
        <dbReference type="PROSITE" id="PS50112"/>
    </source>
</evidence>
<dbReference type="InterPro" id="IPR003661">
    <property type="entry name" value="HisK_dim/P_dom"/>
</dbReference>
<accession>A0ABR8BSC3</accession>
<dbReference type="PROSITE" id="PS50110">
    <property type="entry name" value="RESPONSE_REGULATORY"/>
    <property type="match status" value="2"/>
</dbReference>
<dbReference type="InterPro" id="IPR003594">
    <property type="entry name" value="HATPase_dom"/>
</dbReference>
<comment type="catalytic activity">
    <reaction evidence="1">
        <text>ATP + protein L-histidine = ADP + protein N-phospho-L-histidine.</text>
        <dbReference type="EC" id="2.7.13.3"/>
    </reaction>
</comment>
<dbReference type="SUPFAM" id="SSF47384">
    <property type="entry name" value="Homodimeric domain of signal transducing histidine kinase"/>
    <property type="match status" value="1"/>
</dbReference>
<feature type="domain" description="Response regulatory" evidence="12">
    <location>
        <begin position="789"/>
        <end position="905"/>
    </location>
</feature>
<proteinExistence type="inferred from homology"/>
<dbReference type="InterPro" id="IPR004358">
    <property type="entry name" value="Sig_transdc_His_kin-like_C"/>
</dbReference>
<dbReference type="Gene3D" id="1.10.287.130">
    <property type="match status" value="1"/>
</dbReference>
<evidence type="ECO:0000256" key="7">
    <source>
        <dbReference type="ARBA" id="ARBA00023012"/>
    </source>
</evidence>
<dbReference type="CDD" id="cd16922">
    <property type="entry name" value="HATPase_EvgS-ArcB-TorS-like"/>
    <property type="match status" value="1"/>
</dbReference>
<evidence type="ECO:0000256" key="4">
    <source>
        <dbReference type="ARBA" id="ARBA00022553"/>
    </source>
</evidence>
<dbReference type="PRINTS" id="PR00344">
    <property type="entry name" value="BCTRLSENSOR"/>
</dbReference>
<dbReference type="EMBL" id="JACJQL010000123">
    <property type="protein sequence ID" value="MBD2255746.1"/>
    <property type="molecule type" value="Genomic_DNA"/>
</dbReference>
<dbReference type="CDD" id="cd00156">
    <property type="entry name" value="REC"/>
    <property type="match status" value="1"/>
</dbReference>
<dbReference type="PROSITE" id="PS50046">
    <property type="entry name" value="PHYTOCHROME_2"/>
    <property type="match status" value="1"/>
</dbReference>
<dbReference type="Gene3D" id="3.40.50.2300">
    <property type="match status" value="2"/>
</dbReference>
<evidence type="ECO:0000256" key="2">
    <source>
        <dbReference type="ARBA" id="ARBA00006402"/>
    </source>
</evidence>
<comment type="similarity">
    <text evidence="2">In the N-terminal section; belongs to the phytochrome family.</text>
</comment>
<evidence type="ECO:0000259" key="10">
    <source>
        <dbReference type="PROSITE" id="PS50046"/>
    </source>
</evidence>
<dbReference type="InterPro" id="IPR005467">
    <property type="entry name" value="His_kinase_dom"/>
</dbReference>
<keyword evidence="5" id="KW-0808">Transferase</keyword>
<organism evidence="15 16">
    <name type="scientific">Nostoc parmelioides FACHB-3921</name>
    <dbReference type="NCBI Taxonomy" id="2692909"/>
    <lineage>
        <taxon>Bacteria</taxon>
        <taxon>Bacillati</taxon>
        <taxon>Cyanobacteriota</taxon>
        <taxon>Cyanophyceae</taxon>
        <taxon>Nostocales</taxon>
        <taxon>Nostocaceae</taxon>
        <taxon>Nostoc</taxon>
    </lineage>
</organism>
<gene>
    <name evidence="15" type="ORF">H6G14_31695</name>
</gene>
<dbReference type="SUPFAM" id="SSF55785">
    <property type="entry name" value="PYP-like sensor domain (PAS domain)"/>
    <property type="match status" value="1"/>
</dbReference>
<keyword evidence="6" id="KW-0418">Kinase</keyword>